<dbReference type="GO" id="GO:0016020">
    <property type="term" value="C:membrane"/>
    <property type="evidence" value="ECO:0007669"/>
    <property type="project" value="GOC"/>
</dbReference>
<dbReference type="EMBL" id="UINC01003690">
    <property type="protein sequence ID" value="SVA08454.1"/>
    <property type="molecule type" value="Genomic_DNA"/>
</dbReference>
<dbReference type="InterPro" id="IPR001451">
    <property type="entry name" value="Hexapep"/>
</dbReference>
<keyword evidence="6" id="KW-0012">Acyltransferase</keyword>
<dbReference type="SUPFAM" id="SSF51161">
    <property type="entry name" value="Trimeric LpxA-like enzymes"/>
    <property type="match status" value="1"/>
</dbReference>
<name>A0A381SYJ8_9ZZZZ</name>
<organism evidence="8">
    <name type="scientific">marine metagenome</name>
    <dbReference type="NCBI Taxonomy" id="408172"/>
    <lineage>
        <taxon>unclassified sequences</taxon>
        <taxon>metagenomes</taxon>
        <taxon>ecological metagenomes</taxon>
    </lineage>
</organism>
<accession>A0A381SYJ8</accession>
<dbReference type="Gene3D" id="2.160.10.10">
    <property type="entry name" value="Hexapeptide repeat proteins"/>
    <property type="match status" value="1"/>
</dbReference>
<dbReference type="Pfam" id="PF00132">
    <property type="entry name" value="Hexapep"/>
    <property type="match status" value="2"/>
</dbReference>
<dbReference type="InterPro" id="IPR011004">
    <property type="entry name" value="Trimer_LpxA-like_sf"/>
</dbReference>
<dbReference type="InterPro" id="IPR020573">
    <property type="entry name" value="UDP_GlcNAc_AcTrfase_non-rep"/>
</dbReference>
<dbReference type="Gene3D" id="1.20.5.170">
    <property type="match status" value="1"/>
</dbReference>
<evidence type="ECO:0000256" key="5">
    <source>
        <dbReference type="ARBA" id="ARBA00023098"/>
    </source>
</evidence>
<reference evidence="8" key="1">
    <citation type="submission" date="2018-05" db="EMBL/GenBank/DDBJ databases">
        <authorList>
            <person name="Lanie J.A."/>
            <person name="Ng W.-L."/>
            <person name="Kazmierczak K.M."/>
            <person name="Andrzejewski T.M."/>
            <person name="Davidsen T.M."/>
            <person name="Wayne K.J."/>
            <person name="Tettelin H."/>
            <person name="Glass J.I."/>
            <person name="Rusch D."/>
            <person name="Podicherti R."/>
            <person name="Tsui H.-C.T."/>
            <person name="Winkler M.E."/>
        </authorList>
    </citation>
    <scope>NUCLEOTIDE SEQUENCE</scope>
</reference>
<keyword evidence="3" id="KW-0808">Transferase</keyword>
<feature type="non-terminal residue" evidence="8">
    <location>
        <position position="1"/>
    </location>
</feature>
<evidence type="ECO:0000256" key="4">
    <source>
        <dbReference type="ARBA" id="ARBA00022737"/>
    </source>
</evidence>
<feature type="domain" description="UDP-3-O-[3-hydroxymyristoyl] glucosamine N-acyltransferase non-repeat region" evidence="7">
    <location>
        <begin position="21"/>
        <end position="84"/>
    </location>
</feature>
<dbReference type="NCBIfam" id="NF002060">
    <property type="entry name" value="PRK00892.1"/>
    <property type="match status" value="1"/>
</dbReference>
<evidence type="ECO:0000256" key="3">
    <source>
        <dbReference type="ARBA" id="ARBA00022679"/>
    </source>
</evidence>
<dbReference type="GO" id="GO:0009245">
    <property type="term" value="P:lipid A biosynthetic process"/>
    <property type="evidence" value="ECO:0007669"/>
    <property type="project" value="UniProtKB-KW"/>
</dbReference>
<evidence type="ECO:0000313" key="8">
    <source>
        <dbReference type="EMBL" id="SVA08454.1"/>
    </source>
</evidence>
<dbReference type="CDD" id="cd03352">
    <property type="entry name" value="LbH_LpxD"/>
    <property type="match status" value="1"/>
</dbReference>
<proteinExistence type="inferred from homology"/>
<dbReference type="NCBIfam" id="TIGR01853">
    <property type="entry name" value="lipid_A_lpxD"/>
    <property type="match status" value="1"/>
</dbReference>
<keyword evidence="5" id="KW-0443">Lipid metabolism</keyword>
<keyword evidence="2" id="KW-0441">Lipid A biosynthesis</keyword>
<dbReference type="AlphaFoldDB" id="A0A381SYJ8"/>
<dbReference type="PROSITE" id="PS00101">
    <property type="entry name" value="HEXAPEP_TRANSFERASES"/>
    <property type="match status" value="1"/>
</dbReference>
<dbReference type="Gene3D" id="3.40.1390.10">
    <property type="entry name" value="MurE/MurF, N-terminal domain"/>
    <property type="match status" value="1"/>
</dbReference>
<evidence type="ECO:0000259" key="7">
    <source>
        <dbReference type="Pfam" id="PF04613"/>
    </source>
</evidence>
<evidence type="ECO:0000256" key="6">
    <source>
        <dbReference type="ARBA" id="ARBA00023315"/>
    </source>
</evidence>
<dbReference type="GO" id="GO:0016410">
    <property type="term" value="F:N-acyltransferase activity"/>
    <property type="evidence" value="ECO:0007669"/>
    <property type="project" value="InterPro"/>
</dbReference>
<sequence>VKLAEIAVLVDAELVGDGGTKITGLGPIETAARGELTHLSSRTYRKYLVHTSASAVILQVNDLASCPTNALVVENPYHAFAVASMLFEKRPRLPVGIQEPASVDGSATLGEGVRIGAFARIESEAILADGVEVGSGAYVGEGCVIGTDTVVMPRAVLYHGVRVGARCMIHSGAVIGADGFGFAPDVKGHLQPIAQIGGVRLGDDVSVGSCTTIDRGTIEDTVVGDGVKIDNQVQIGHNCQIGDHTVICGCVGMVGSTVIGRNCMIGGAVGMAGDGPIRLTDGVMVSAMTHVSRSIDEPGLYSGGVLHDKSARWKRNALRFGEIDQLAKRLARLEKKTDPGRQND</sequence>
<gene>
    <name evidence="8" type="ORF">METZ01_LOCUS61308</name>
</gene>
<dbReference type="PANTHER" id="PTHR43378:SF2">
    <property type="entry name" value="UDP-3-O-ACYLGLUCOSAMINE N-ACYLTRANSFERASE 1, MITOCHONDRIAL-RELATED"/>
    <property type="match status" value="1"/>
</dbReference>
<keyword evidence="1" id="KW-0444">Lipid biosynthesis</keyword>
<dbReference type="PANTHER" id="PTHR43378">
    <property type="entry name" value="UDP-3-O-ACYLGLUCOSAMINE N-ACYLTRANSFERASE"/>
    <property type="match status" value="1"/>
</dbReference>
<keyword evidence="4" id="KW-0677">Repeat</keyword>
<dbReference type="Pfam" id="PF04613">
    <property type="entry name" value="LpxD"/>
    <property type="match status" value="1"/>
</dbReference>
<evidence type="ECO:0000256" key="2">
    <source>
        <dbReference type="ARBA" id="ARBA00022556"/>
    </source>
</evidence>
<protein>
    <recommendedName>
        <fullName evidence="7">UDP-3-O-[3-hydroxymyristoyl] glucosamine N-acyltransferase non-repeat region domain-containing protein</fullName>
    </recommendedName>
</protein>
<evidence type="ECO:0000256" key="1">
    <source>
        <dbReference type="ARBA" id="ARBA00022516"/>
    </source>
</evidence>
<dbReference type="InterPro" id="IPR007691">
    <property type="entry name" value="LpxD"/>
</dbReference>
<dbReference type="InterPro" id="IPR018357">
    <property type="entry name" value="Hexapep_transf_CS"/>
</dbReference>
<dbReference type="HAMAP" id="MF_00523">
    <property type="entry name" value="LpxD"/>
    <property type="match status" value="1"/>
</dbReference>